<dbReference type="InterPro" id="IPR054440">
    <property type="entry name" value="Gp32-like"/>
</dbReference>
<protein>
    <submittedName>
        <fullName evidence="1">Uncharacterized protein</fullName>
    </submittedName>
</protein>
<name>A0A8S5UNK0_9CAUD</name>
<dbReference type="EMBL" id="BK016112">
    <property type="protein sequence ID" value="DAF95996.1"/>
    <property type="molecule type" value="Genomic_DNA"/>
</dbReference>
<accession>A0A8S5UNK0</accession>
<evidence type="ECO:0000313" key="1">
    <source>
        <dbReference type="EMBL" id="DAF95996.1"/>
    </source>
</evidence>
<proteinExistence type="predicted"/>
<dbReference type="Pfam" id="PF22764">
    <property type="entry name" value="E217_Gp32"/>
    <property type="match status" value="1"/>
</dbReference>
<organism evidence="1">
    <name type="scientific">Myoviridae sp. ctwVB15</name>
    <dbReference type="NCBI Taxonomy" id="2825208"/>
    <lineage>
        <taxon>Viruses</taxon>
        <taxon>Duplodnaviria</taxon>
        <taxon>Heunggongvirae</taxon>
        <taxon>Uroviricota</taxon>
        <taxon>Caudoviricetes</taxon>
    </lineage>
</organism>
<reference evidence="1" key="1">
    <citation type="journal article" date="2021" name="Proc. Natl. Acad. Sci. U.S.A.">
        <title>A Catalog of Tens of Thousands of Viruses from Human Metagenomes Reveals Hidden Associations with Chronic Diseases.</title>
        <authorList>
            <person name="Tisza M.J."/>
            <person name="Buck C.B."/>
        </authorList>
    </citation>
    <scope>NUCLEOTIDE SEQUENCE</scope>
    <source>
        <strain evidence="1">CtwVB15</strain>
    </source>
</reference>
<sequence>MAFENVQGQENGFSTITGVFTAAPIFPSFRCEGLDKAGIVWDDVEVATIDVGADGLSTTNTKPVVRTATMTFKPNSSTRKYLDRIIALSSVSFGVQPTDYELTYMEVNRMLGTKTIYSGGKVTTAAGGNSATLDDGQQSKKYAFKFAGVPVILPL</sequence>